<dbReference type="InterPro" id="IPR001597">
    <property type="entry name" value="ArAA_b-elim_lyase/Thr_aldolase"/>
</dbReference>
<feature type="modified residue" description="N6-(pyridoxal phosphate)lysine" evidence="5">
    <location>
        <position position="198"/>
    </location>
</feature>
<dbReference type="PANTHER" id="PTHR48097">
    <property type="entry name" value="L-THREONINE ALDOLASE-RELATED"/>
    <property type="match status" value="1"/>
</dbReference>
<dbReference type="AlphaFoldDB" id="A0A1M6FST4"/>
<feature type="domain" description="Aromatic amino acid beta-eliminating lyase/threonine aldolase" evidence="6">
    <location>
        <begin position="5"/>
        <end position="285"/>
    </location>
</feature>
<dbReference type="Gene3D" id="3.90.1150.10">
    <property type="entry name" value="Aspartate Aminotransferase, domain 1"/>
    <property type="match status" value="1"/>
</dbReference>
<evidence type="ECO:0000259" key="6">
    <source>
        <dbReference type="Pfam" id="PF01212"/>
    </source>
</evidence>
<dbReference type="NCBIfam" id="NF041359">
    <property type="entry name" value="GntG_guanitoxin"/>
    <property type="match status" value="1"/>
</dbReference>
<proteinExistence type="inferred from homology"/>
<dbReference type="InterPro" id="IPR023603">
    <property type="entry name" value="Low_specificity_L-TA-like"/>
</dbReference>
<sequence>MKYIDLRSDTVTWPTLEMRQAMARAEVGDDGYGDDPTVNRLEKMAAEKLGKEAALFVPSGTMGNQLAIFTHIQRGEEVITAEDNHIVMHEAGAAAVIAGAQLRCLKADKGRVDLCELERTIRKTHEVPKTGLICLENAHSSGVVHDLDYMRRVKEIADRHQVPIHLDGARIFNAAACLRVDAAEIAAYADSVMFCLSKGLCAPVGSILAGTADFIRRARPKRKIMGGSMRQAGVLAAAGIIALEKMTLRLHEDHERAVQLASLLSRIPGVETALEDVHINMVFIRFRCPVDTDALMQRLKSNGILANPPEDGVMRLVTHYYIDSDMVKKVADVFRNALEQ</sequence>
<dbReference type="OrthoDB" id="9774495at2"/>
<gene>
    <name evidence="7" type="ORF">SAMN05444373_101918</name>
</gene>
<accession>A0A1M6FST4</accession>
<organism evidence="7 8">
    <name type="scientific">Thermoclostridium caenicola</name>
    <dbReference type="NCBI Taxonomy" id="659425"/>
    <lineage>
        <taxon>Bacteria</taxon>
        <taxon>Bacillati</taxon>
        <taxon>Bacillota</taxon>
        <taxon>Clostridia</taxon>
        <taxon>Eubacteriales</taxon>
        <taxon>Oscillospiraceae</taxon>
        <taxon>Thermoclostridium</taxon>
    </lineage>
</organism>
<dbReference type="Proteomes" id="UP000324781">
    <property type="component" value="Unassembled WGS sequence"/>
</dbReference>
<dbReference type="InterPro" id="IPR015422">
    <property type="entry name" value="PyrdxlP-dep_Trfase_small"/>
</dbReference>
<name>A0A1M6FST4_9FIRM</name>
<evidence type="ECO:0000256" key="5">
    <source>
        <dbReference type="PIRSR" id="PIRSR017617-1"/>
    </source>
</evidence>
<keyword evidence="4" id="KW-0456">Lyase</keyword>
<dbReference type="FunFam" id="3.40.640.10:FF:000030">
    <property type="entry name" value="Low-specificity L-threonine aldolase"/>
    <property type="match status" value="1"/>
</dbReference>
<keyword evidence="3" id="KW-0663">Pyridoxal phosphate</keyword>
<dbReference type="GO" id="GO:0006567">
    <property type="term" value="P:L-threonine catabolic process"/>
    <property type="evidence" value="ECO:0007669"/>
    <property type="project" value="TreeGrafter"/>
</dbReference>
<comment type="cofactor">
    <cofactor evidence="1">
        <name>pyridoxal 5'-phosphate</name>
        <dbReference type="ChEBI" id="CHEBI:597326"/>
    </cofactor>
</comment>
<protein>
    <submittedName>
        <fullName evidence="7">L-threonine aldolase</fullName>
    </submittedName>
</protein>
<keyword evidence="8" id="KW-1185">Reference proteome</keyword>
<evidence type="ECO:0000256" key="2">
    <source>
        <dbReference type="ARBA" id="ARBA00006966"/>
    </source>
</evidence>
<dbReference type="GO" id="GO:0008732">
    <property type="term" value="F:L-allo-threonine aldolase activity"/>
    <property type="evidence" value="ECO:0007669"/>
    <property type="project" value="TreeGrafter"/>
</dbReference>
<dbReference type="Gene3D" id="3.40.640.10">
    <property type="entry name" value="Type I PLP-dependent aspartate aminotransferase-like (Major domain)"/>
    <property type="match status" value="1"/>
</dbReference>
<evidence type="ECO:0000256" key="1">
    <source>
        <dbReference type="ARBA" id="ARBA00001933"/>
    </source>
</evidence>
<dbReference type="PIRSF" id="PIRSF017617">
    <property type="entry name" value="Thr_aldolase"/>
    <property type="match status" value="1"/>
</dbReference>
<dbReference type="PANTHER" id="PTHR48097:SF9">
    <property type="entry name" value="L-THREONINE ALDOLASE"/>
    <property type="match status" value="1"/>
</dbReference>
<evidence type="ECO:0000313" key="7">
    <source>
        <dbReference type="EMBL" id="SHJ00788.1"/>
    </source>
</evidence>
<dbReference type="GO" id="GO:0005829">
    <property type="term" value="C:cytosol"/>
    <property type="evidence" value="ECO:0007669"/>
    <property type="project" value="TreeGrafter"/>
</dbReference>
<comment type="similarity">
    <text evidence="2">Belongs to the threonine aldolase family.</text>
</comment>
<dbReference type="Pfam" id="PF01212">
    <property type="entry name" value="Beta_elim_lyase"/>
    <property type="match status" value="1"/>
</dbReference>
<dbReference type="EMBL" id="FQZP01000019">
    <property type="protein sequence ID" value="SHJ00788.1"/>
    <property type="molecule type" value="Genomic_DNA"/>
</dbReference>
<dbReference type="RefSeq" id="WP_149678573.1">
    <property type="nucleotide sequence ID" value="NZ_DAONMB010000094.1"/>
</dbReference>
<dbReference type="SUPFAM" id="SSF53383">
    <property type="entry name" value="PLP-dependent transferases"/>
    <property type="match status" value="1"/>
</dbReference>
<evidence type="ECO:0000256" key="3">
    <source>
        <dbReference type="ARBA" id="ARBA00022898"/>
    </source>
</evidence>
<evidence type="ECO:0000313" key="8">
    <source>
        <dbReference type="Proteomes" id="UP000324781"/>
    </source>
</evidence>
<dbReference type="GO" id="GO:0006545">
    <property type="term" value="P:glycine biosynthetic process"/>
    <property type="evidence" value="ECO:0007669"/>
    <property type="project" value="TreeGrafter"/>
</dbReference>
<reference evidence="7 8" key="1">
    <citation type="submission" date="2016-11" db="EMBL/GenBank/DDBJ databases">
        <authorList>
            <person name="Varghese N."/>
            <person name="Submissions S."/>
        </authorList>
    </citation>
    <scope>NUCLEOTIDE SEQUENCE [LARGE SCALE GENOMIC DNA]</scope>
    <source>
        <strain evidence="7 8">DSM 19027</strain>
    </source>
</reference>
<dbReference type="InterPro" id="IPR015424">
    <property type="entry name" value="PyrdxlP-dep_Trfase"/>
</dbReference>
<evidence type="ECO:0000256" key="4">
    <source>
        <dbReference type="ARBA" id="ARBA00023239"/>
    </source>
</evidence>
<dbReference type="InterPro" id="IPR015421">
    <property type="entry name" value="PyrdxlP-dep_Trfase_major"/>
</dbReference>